<dbReference type="Gene3D" id="3.90.550.10">
    <property type="entry name" value="Spore Coat Polysaccharide Biosynthesis Protein SpsA, Chain A"/>
    <property type="match status" value="1"/>
</dbReference>
<dbReference type="PANTHER" id="PTHR43615:SF1">
    <property type="entry name" value="PPDK_N DOMAIN-CONTAINING PROTEIN"/>
    <property type="match status" value="1"/>
</dbReference>
<reference evidence="2 5" key="2">
    <citation type="submission" date="2019-09" db="EMBL/GenBank/DDBJ databases">
        <title>Draft genome sequence of Pseudomonas brenneri CCUG 51514(T).</title>
        <authorList>
            <person name="Tunovic T."/>
            <person name="Pineiro-Iglesias B."/>
            <person name="Unosson C."/>
            <person name="Inganas E."/>
            <person name="Ohlen M."/>
            <person name="Cardew S."/>
            <person name="Jensie-Markopoulos S."/>
            <person name="Salva-Serra F."/>
            <person name="Jaen-Luchoro D."/>
            <person name="Svensson-Stadler L."/>
            <person name="Chun J."/>
            <person name="Moore E."/>
        </authorList>
    </citation>
    <scope>NUCLEOTIDE SEQUENCE [LARGE SCALE GENOMIC DNA]</scope>
    <source>
        <strain evidence="2 5">CCUG 51514</strain>
    </source>
</reference>
<dbReference type="OrthoDB" id="3590125at2"/>
<evidence type="ECO:0000313" key="5">
    <source>
        <dbReference type="Proteomes" id="UP000325296"/>
    </source>
</evidence>
<gene>
    <name evidence="2" type="ORF">F1720_08940</name>
    <name evidence="3" type="ORF">SAMN04490181_2660</name>
</gene>
<name>A0A5B2UXB1_9PSED</name>
<dbReference type="InterPro" id="IPR008279">
    <property type="entry name" value="PEP-util_enz_mobile_dom"/>
</dbReference>
<dbReference type="SUPFAM" id="SSF52009">
    <property type="entry name" value="Phosphohistidine domain"/>
    <property type="match status" value="1"/>
</dbReference>
<accession>A0A5B2UXB1</accession>
<evidence type="ECO:0000259" key="1">
    <source>
        <dbReference type="Pfam" id="PF00391"/>
    </source>
</evidence>
<dbReference type="AlphaFoldDB" id="A0A5B2UXB1"/>
<keyword evidence="4" id="KW-1185">Reference proteome</keyword>
<dbReference type="Gene3D" id="3.30.470.20">
    <property type="entry name" value="ATP-grasp fold, B domain"/>
    <property type="match status" value="1"/>
</dbReference>
<dbReference type="NCBIfam" id="NF004508">
    <property type="entry name" value="PRK05849.1"/>
    <property type="match status" value="1"/>
</dbReference>
<dbReference type="Proteomes" id="UP000199620">
    <property type="component" value="Chromosome I"/>
</dbReference>
<protein>
    <submittedName>
        <fullName evidence="3">Choline kinase</fullName>
    </submittedName>
</protein>
<dbReference type="RefSeq" id="WP_090291584.1">
    <property type="nucleotide sequence ID" value="NZ_BMNU01000005.1"/>
</dbReference>
<reference evidence="3 4" key="1">
    <citation type="submission" date="2016-10" db="EMBL/GenBank/DDBJ databases">
        <authorList>
            <person name="Varghese N."/>
            <person name="Submissions S."/>
        </authorList>
    </citation>
    <scope>NUCLEOTIDE SEQUENCE [LARGE SCALE GENOMIC DNA]</scope>
    <source>
        <strain evidence="3 4">BS2771</strain>
    </source>
</reference>
<dbReference type="EMBL" id="LT629800">
    <property type="protein sequence ID" value="SDU98972.1"/>
    <property type="molecule type" value="Genomic_DNA"/>
</dbReference>
<keyword evidence="3" id="KW-0808">Transferase</keyword>
<evidence type="ECO:0000313" key="3">
    <source>
        <dbReference type="EMBL" id="SDU98972.1"/>
    </source>
</evidence>
<dbReference type="InterPro" id="IPR029044">
    <property type="entry name" value="Nucleotide-diphossugar_trans"/>
</dbReference>
<evidence type="ECO:0000313" key="2">
    <source>
        <dbReference type="EMBL" id="KAA2231062.1"/>
    </source>
</evidence>
<dbReference type="SUPFAM" id="SSF53448">
    <property type="entry name" value="Nucleotide-diphospho-sugar transferases"/>
    <property type="match status" value="1"/>
</dbReference>
<proteinExistence type="predicted"/>
<dbReference type="InterPro" id="IPR051549">
    <property type="entry name" value="PEP_Utilizing_Enz"/>
</dbReference>
<dbReference type="PANTHER" id="PTHR43615">
    <property type="entry name" value="PHOSPHOENOLPYRUVATE SYNTHASE-RELATED"/>
    <property type="match status" value="1"/>
</dbReference>
<dbReference type="Proteomes" id="UP000325296">
    <property type="component" value="Unassembled WGS sequence"/>
</dbReference>
<organism evidence="2 5">
    <name type="scientific">Pseudomonas brenneri</name>
    <dbReference type="NCBI Taxonomy" id="129817"/>
    <lineage>
        <taxon>Bacteria</taxon>
        <taxon>Pseudomonadati</taxon>
        <taxon>Pseudomonadota</taxon>
        <taxon>Gammaproteobacteria</taxon>
        <taxon>Pseudomonadales</taxon>
        <taxon>Pseudomonadaceae</taxon>
        <taxon>Pseudomonas</taxon>
    </lineage>
</organism>
<evidence type="ECO:0000313" key="4">
    <source>
        <dbReference type="Proteomes" id="UP000199620"/>
    </source>
</evidence>
<keyword evidence="3" id="KW-0418">Kinase</keyword>
<dbReference type="GO" id="GO:0016301">
    <property type="term" value="F:kinase activity"/>
    <property type="evidence" value="ECO:0007669"/>
    <property type="project" value="UniProtKB-KW"/>
</dbReference>
<dbReference type="SUPFAM" id="SSF56059">
    <property type="entry name" value="Glutathione synthetase ATP-binding domain-like"/>
    <property type="match status" value="1"/>
</dbReference>
<sequence>MQSAVIFLGAGKPFQGDEHAALRSASGHTRVIDWLLHATTSRMSDVHFVGGYKIDSIKRRYPDFNYYINADWQVTQSAYSFLQVDLTDKNRSLASYSDILFRRSLVDAMAESQADVSVAVDSHWRTRYAGRTRSDLQRCEKVCLYGDSVTRLGPDIPSSLASAEFVGCVHFGPRAIQYLQEFRTDLQQRFQKGHLSDLVEALRCQGMNVQAVDVQGDWAELNEPQDLAHFVLGTKAQTLRRLRRMVRLSRIEDQVSFTVAQWREIPDSLIGTIQQSFPDQRLVIRSSALSEDGFVNSNAGAYISLLNIDGDNANHLRESIEHVINSYSDTNPENQVLVQPMLEKVLASGVVFTRSLSSGAPYYIVNYDDISGSTESITSGTSQDHKTLMIRRNASIQSANIPDRLQGLLPALREIESLLGYDSLDVEFAITANGGLHILQVRPIAVDHSKWDGSDEDIMARLDSARDLFKKLQQPAPFIAGQRALFGIMPDWNPAEIIGTKPTPLSVSLYRHLIMDETWATQRAEYGYRDVRPQPLLTSFAGHPYVDIRASFNSFVPKSIDEALAGRLVEFYLAWLERNPHLHDKVEFDVVPTCFALDFERWHERLTQEGGFSSQEVEQLRAALREISANAIKRNSNDLAVIEELERRFEQLAATPMAPLEKVWTLLLDCRRYGALPFAHLARSAFVAVTLLRSAVSTGALTEAEMEDFLGSIRTVSHMLTHDAHDCARNEMSWDVFVHKYGHLRPGTYDINSLSYRADPDRYLKPIVESAKALPAPLMANGALWHQARERFTGALAEQGIVCEVDELELFLRQAIEGREYGKFAFTRNLSLALDILVEWAEPLGVSREDLAYIDIQTLLALRTETLDIEETGKKLLLKAQQGKSTHEQIQVIELPPLLCTEEDFNVFLYPATQPNFVGTGRVRGACVDLSQSKGEQNLAGKIALIPQADPGYDWLFGRQIAGLITMYGGANSHMAIRAAEFGLPAALGVGETEYRALASAHTLELDASNRMIRVIR</sequence>
<feature type="domain" description="PEP-utilising enzyme mobile" evidence="1">
    <location>
        <begin position="941"/>
        <end position="1009"/>
    </location>
</feature>
<dbReference type="Pfam" id="PF00391">
    <property type="entry name" value="PEP-utilizers"/>
    <property type="match status" value="1"/>
</dbReference>
<dbReference type="EMBL" id="VUOL01000004">
    <property type="protein sequence ID" value="KAA2231062.1"/>
    <property type="molecule type" value="Genomic_DNA"/>
</dbReference>
<dbReference type="InterPro" id="IPR036637">
    <property type="entry name" value="Phosphohistidine_dom_sf"/>
</dbReference>
<dbReference type="Gene3D" id="3.50.30.10">
    <property type="entry name" value="Phosphohistidine domain"/>
    <property type="match status" value="1"/>
</dbReference>